<dbReference type="PANTHER" id="PTHR11715:SF3">
    <property type="entry name" value="GLYCINE CLEAVAGE SYSTEM H PROTEIN-RELATED"/>
    <property type="match status" value="1"/>
</dbReference>
<keyword evidence="2 4" id="KW-0450">Lipoyl</keyword>
<dbReference type="EMBL" id="RHLD01000047">
    <property type="protein sequence ID" value="TPP44142.1"/>
    <property type="molecule type" value="Genomic_DNA"/>
</dbReference>
<evidence type="ECO:0000256" key="6">
    <source>
        <dbReference type="SAM" id="MobiDB-lite"/>
    </source>
</evidence>
<dbReference type="AlphaFoldDB" id="A0A504X5C2"/>
<dbReference type="PROSITE" id="PS50968">
    <property type="entry name" value="BIOTINYL_LIPOYL"/>
    <property type="match status" value="1"/>
</dbReference>
<dbReference type="InterPro" id="IPR011053">
    <property type="entry name" value="Single_hybrid_motif"/>
</dbReference>
<dbReference type="GO" id="GO:0005739">
    <property type="term" value="C:mitochondrion"/>
    <property type="evidence" value="ECO:0007669"/>
    <property type="project" value="UniProtKB-SubCell"/>
</dbReference>
<dbReference type="GO" id="GO:0005960">
    <property type="term" value="C:glycine cleavage complex"/>
    <property type="evidence" value="ECO:0007669"/>
    <property type="project" value="UniProtKB-UniRule"/>
</dbReference>
<evidence type="ECO:0000313" key="8">
    <source>
        <dbReference type="EMBL" id="TPP44142.1"/>
    </source>
</evidence>
<feature type="domain" description="Lipoyl-binding" evidence="7">
    <location>
        <begin position="37"/>
        <end position="119"/>
    </location>
</feature>
<dbReference type="VEuPathDB" id="TriTrypDB:LDHU3_35.6300"/>
<organism evidence="8 10">
    <name type="scientific">Leishmania donovani</name>
    <dbReference type="NCBI Taxonomy" id="5661"/>
    <lineage>
        <taxon>Eukaryota</taxon>
        <taxon>Discoba</taxon>
        <taxon>Euglenozoa</taxon>
        <taxon>Kinetoplastea</taxon>
        <taxon>Metakinetoplastina</taxon>
        <taxon>Trypanosomatida</taxon>
        <taxon>Trypanosomatidae</taxon>
        <taxon>Leishmaniinae</taxon>
        <taxon>Leishmania</taxon>
    </lineage>
</organism>
<dbReference type="VEuPathDB" id="TriTrypDB:LdCL_350053000"/>
<dbReference type="VEuPathDB" id="TriTrypDB:LdBPK_354800.1"/>
<comment type="caution">
    <text evidence="8">The sequence shown here is derived from an EMBL/GenBank/DDBJ whole genome shotgun (WGS) entry which is preliminary data.</text>
</comment>
<dbReference type="FunFam" id="2.40.50.100:FF:000066">
    <property type="entry name" value="Glycine cleavage system H protein"/>
    <property type="match status" value="1"/>
</dbReference>
<dbReference type="VEuPathDB" id="TriTrypDB:LdBPK_354790.1"/>
<feature type="modified residue" description="N6-lipoyllysine" evidence="4">
    <location>
        <position position="78"/>
    </location>
</feature>
<dbReference type="Gene3D" id="2.40.50.100">
    <property type="match status" value="1"/>
</dbReference>
<reference evidence="8" key="1">
    <citation type="submission" date="2019-02" db="EMBL/GenBank/DDBJ databases">
        <title>FDA dAtabase for Regulatory Grade micrObial Sequences (FDA-ARGOS): Supporting development and validation of Infectious Disease Dx tests.</title>
        <authorList>
            <person name="Duncan R."/>
            <person name="Fisher C."/>
            <person name="Tallon L.J."/>
            <person name="Sadzewicz L."/>
            <person name="Sengamalay N."/>
            <person name="Ott S."/>
            <person name="Godinez A."/>
            <person name="Nagaraj S."/>
            <person name="Nadendla S."/>
            <person name="Sichtig H."/>
        </authorList>
    </citation>
    <scope>NUCLEOTIDE SEQUENCE</scope>
    <source>
        <strain evidence="8">FDAARGOS_360</strain>
    </source>
</reference>
<evidence type="ECO:0000256" key="3">
    <source>
        <dbReference type="ARBA" id="ARBA00022946"/>
    </source>
</evidence>
<dbReference type="InterPro" id="IPR017453">
    <property type="entry name" value="GCV_H_sub"/>
</dbReference>
<protein>
    <recommendedName>
        <fullName evidence="5">Glycine cleavage system H protein</fullName>
    </recommendedName>
</protein>
<keyword evidence="3 5" id="KW-0809">Transit peptide</keyword>
<evidence type="ECO:0000256" key="4">
    <source>
        <dbReference type="PIRSR" id="PIRSR617453-50"/>
    </source>
</evidence>
<comment type="subcellular location">
    <subcellularLocation>
        <location evidence="5">Mitochondrion</location>
    </subcellularLocation>
</comment>
<dbReference type="InterPro" id="IPR003016">
    <property type="entry name" value="2-oxoA_DH_lipoyl-BS"/>
</dbReference>
<proteinExistence type="inferred from homology"/>
<dbReference type="NCBIfam" id="NF002270">
    <property type="entry name" value="PRK01202.1"/>
    <property type="match status" value="1"/>
</dbReference>
<dbReference type="Pfam" id="PF01597">
    <property type="entry name" value="GCV_H"/>
    <property type="match status" value="1"/>
</dbReference>
<evidence type="ECO:0000259" key="7">
    <source>
        <dbReference type="PROSITE" id="PS50968"/>
    </source>
</evidence>
<dbReference type="Proteomes" id="UP000318821">
    <property type="component" value="Unassembled WGS sequence"/>
</dbReference>
<comment type="function">
    <text evidence="5">The H protein shuttles the methylamine group of glycine from the P protein to the T protein.</text>
</comment>
<sequence>MRRAFASVSVAAAAYLRCYATKHFTDSHEWVMQCEDEITIGISSYAQENLGDVVYVSLPQVGDTVKAKDVIGEVESVKATSNVYSPVDGTITAVNENLKDQPGLVNQSPEEKGWLIKVKCSEIPKGLMDEAAYKKFLEWSQLQQRRRRAEELRAKQIQREASLLELSNGNVAAQYVLEERRRALATRRTQLRESEAALKQRTVEDAKASRRKQESMAEGAAAIDAAWRELEQRTRLEEASHSLGQLQREVEEHKTLLTALDDIKEPGEVLLFSSVSFIPSPALCANPKLNSYVSVFV</sequence>
<dbReference type="GO" id="GO:0019464">
    <property type="term" value="P:glycine decarboxylation via glycine cleavage system"/>
    <property type="evidence" value="ECO:0007669"/>
    <property type="project" value="UniProtKB-UniRule"/>
</dbReference>
<feature type="region of interest" description="Disordered" evidence="6">
    <location>
        <begin position="195"/>
        <end position="217"/>
    </location>
</feature>
<dbReference type="HAMAP" id="MF_00272">
    <property type="entry name" value="GcvH"/>
    <property type="match status" value="1"/>
</dbReference>
<dbReference type="PROSITE" id="PS00189">
    <property type="entry name" value="LIPOYL"/>
    <property type="match status" value="1"/>
</dbReference>
<evidence type="ECO:0000313" key="9">
    <source>
        <dbReference type="EMBL" id="TPP47864.1"/>
    </source>
</evidence>
<comment type="cofactor">
    <cofactor evidence="5">
        <name>(R)-lipoate</name>
        <dbReference type="ChEBI" id="CHEBI:83088"/>
    </cofactor>
    <text evidence="5">Binds 1 lipoyl cofactor covalently.</text>
</comment>
<feature type="compositionally biased region" description="Basic and acidic residues" evidence="6">
    <location>
        <begin position="195"/>
        <end position="215"/>
    </location>
</feature>
<dbReference type="CDD" id="cd06848">
    <property type="entry name" value="GCS_H"/>
    <property type="match status" value="1"/>
</dbReference>
<gene>
    <name evidence="9" type="ORF">CGC20_14390</name>
    <name evidence="8" type="ORF">CGC20_15920</name>
</gene>
<dbReference type="SUPFAM" id="SSF51230">
    <property type="entry name" value="Single hybrid motif"/>
    <property type="match status" value="1"/>
</dbReference>
<dbReference type="PANTHER" id="PTHR11715">
    <property type="entry name" value="GLYCINE CLEAVAGE SYSTEM H PROTEIN"/>
    <property type="match status" value="1"/>
</dbReference>
<evidence type="ECO:0000256" key="1">
    <source>
        <dbReference type="ARBA" id="ARBA00009249"/>
    </source>
</evidence>
<evidence type="ECO:0000256" key="2">
    <source>
        <dbReference type="ARBA" id="ARBA00022823"/>
    </source>
</evidence>
<accession>A0A504X5C2</accession>
<name>A0A504X5C2_LEIDO</name>
<dbReference type="InterPro" id="IPR033753">
    <property type="entry name" value="GCV_H/Fam206"/>
</dbReference>
<dbReference type="InterPro" id="IPR000089">
    <property type="entry name" value="Biotin_lipoyl"/>
</dbReference>
<comment type="subunit">
    <text evidence="5">The glycine cleavage system is composed of four proteins: P, T, L and H.</text>
</comment>
<dbReference type="InterPro" id="IPR002930">
    <property type="entry name" value="GCV_H"/>
</dbReference>
<keyword evidence="5" id="KW-0496">Mitochondrion</keyword>
<dbReference type="EMBL" id="RHLD01000013">
    <property type="protein sequence ID" value="TPP47864.1"/>
    <property type="molecule type" value="Genomic_DNA"/>
</dbReference>
<dbReference type="GO" id="GO:0009249">
    <property type="term" value="P:protein lipoylation"/>
    <property type="evidence" value="ECO:0007669"/>
    <property type="project" value="TreeGrafter"/>
</dbReference>
<dbReference type="NCBIfam" id="TIGR00527">
    <property type="entry name" value="gcvH"/>
    <property type="match status" value="1"/>
</dbReference>
<evidence type="ECO:0000256" key="5">
    <source>
        <dbReference type="RuleBase" id="RU364055"/>
    </source>
</evidence>
<evidence type="ECO:0000313" key="10">
    <source>
        <dbReference type="Proteomes" id="UP000318821"/>
    </source>
</evidence>
<comment type="similarity">
    <text evidence="1 5">Belongs to the GcvH family.</text>
</comment>
<reference evidence="10" key="2">
    <citation type="submission" date="2019-02" db="EMBL/GenBank/DDBJ databases">
        <title>FDA dAtabase for Regulatory Grade micrObial Sequences (FDA-ARGOS): Supporting development and validation of Infectious Disease Dx tests.</title>
        <authorList>
            <person name="Duncan R."/>
            <person name="Fisher C."/>
            <person name="Tallon L."/>
            <person name="Sadzewicz L."/>
            <person name="Sengamalay N."/>
            <person name="Ott S."/>
            <person name="Godinez A."/>
            <person name="Nagaraj S."/>
            <person name="Vavikolanu K."/>
            <person name="Vyas G."/>
            <person name="Nadendla S."/>
            <person name="Aluvathingal J."/>
            <person name="Sichtig H."/>
        </authorList>
    </citation>
    <scope>NUCLEOTIDE SEQUENCE [LARGE SCALE GENOMIC DNA]</scope>
    <source>
        <strain evidence="10">FDAARGOS_360</strain>
    </source>
</reference>